<feature type="coiled-coil region" evidence="1">
    <location>
        <begin position="128"/>
        <end position="155"/>
    </location>
</feature>
<organism evidence="4 5">
    <name type="scientific">Cinnamomum micranthum f. kanehirae</name>
    <dbReference type="NCBI Taxonomy" id="337451"/>
    <lineage>
        <taxon>Eukaryota</taxon>
        <taxon>Viridiplantae</taxon>
        <taxon>Streptophyta</taxon>
        <taxon>Embryophyta</taxon>
        <taxon>Tracheophyta</taxon>
        <taxon>Spermatophyta</taxon>
        <taxon>Magnoliopsida</taxon>
        <taxon>Magnoliidae</taxon>
        <taxon>Laurales</taxon>
        <taxon>Lauraceae</taxon>
        <taxon>Cinnamomum</taxon>
    </lineage>
</organism>
<proteinExistence type="predicted"/>
<name>A0A3S3ME56_9MAGN</name>
<evidence type="ECO:0000256" key="1">
    <source>
        <dbReference type="SAM" id="Coils"/>
    </source>
</evidence>
<evidence type="ECO:0000313" key="4">
    <source>
        <dbReference type="EMBL" id="RWR74763.1"/>
    </source>
</evidence>
<comment type="caution">
    <text evidence="4">The sequence shown here is derived from an EMBL/GenBank/DDBJ whole genome shotgun (WGS) entry which is preliminary data.</text>
</comment>
<dbReference type="STRING" id="337451.A0A3S3ME56"/>
<dbReference type="InterPro" id="IPR001810">
    <property type="entry name" value="F-box_dom"/>
</dbReference>
<keyword evidence="5" id="KW-1185">Reference proteome</keyword>
<dbReference type="InterPro" id="IPR036047">
    <property type="entry name" value="F-box-like_dom_sf"/>
</dbReference>
<dbReference type="EMBL" id="QPKB01000001">
    <property type="protein sequence ID" value="RWR74763.1"/>
    <property type="molecule type" value="Genomic_DNA"/>
</dbReference>
<evidence type="ECO:0000256" key="2">
    <source>
        <dbReference type="SAM" id="MobiDB-lite"/>
    </source>
</evidence>
<evidence type="ECO:0000259" key="3">
    <source>
        <dbReference type="Pfam" id="PF12937"/>
    </source>
</evidence>
<dbReference type="Proteomes" id="UP000283530">
    <property type="component" value="Unassembled WGS sequence"/>
</dbReference>
<accession>A0A3S3ME56</accession>
<dbReference type="Gene3D" id="1.20.1280.50">
    <property type="match status" value="1"/>
</dbReference>
<dbReference type="AlphaFoldDB" id="A0A3S3ME56"/>
<feature type="region of interest" description="Disordered" evidence="2">
    <location>
        <begin position="238"/>
        <end position="265"/>
    </location>
</feature>
<dbReference type="Pfam" id="PF12937">
    <property type="entry name" value="F-box-like"/>
    <property type="match status" value="1"/>
</dbReference>
<keyword evidence="1" id="KW-0175">Coiled coil</keyword>
<evidence type="ECO:0000313" key="5">
    <source>
        <dbReference type="Proteomes" id="UP000283530"/>
    </source>
</evidence>
<protein>
    <submittedName>
        <fullName evidence="4">F-box protein SKIP24 isoform X2</fullName>
    </submittedName>
</protein>
<reference evidence="4 5" key="1">
    <citation type="journal article" date="2019" name="Nat. Plants">
        <title>Stout camphor tree genome fills gaps in understanding of flowering plant genome evolution.</title>
        <authorList>
            <person name="Chaw S.M."/>
            <person name="Liu Y.C."/>
            <person name="Wu Y.W."/>
            <person name="Wang H.Y."/>
            <person name="Lin C.I."/>
            <person name="Wu C.S."/>
            <person name="Ke H.M."/>
            <person name="Chang L.Y."/>
            <person name="Hsu C.Y."/>
            <person name="Yang H.T."/>
            <person name="Sudianto E."/>
            <person name="Hsu M.H."/>
            <person name="Wu K.P."/>
            <person name="Wang L.N."/>
            <person name="Leebens-Mack J.H."/>
            <person name="Tsai I.J."/>
        </authorList>
    </citation>
    <scope>NUCLEOTIDE SEQUENCE [LARGE SCALE GENOMIC DNA]</scope>
    <source>
        <strain evidence="5">cv. Chaw 1501</strain>
        <tissue evidence="4">Young leaves</tissue>
    </source>
</reference>
<dbReference type="SUPFAM" id="SSF81383">
    <property type="entry name" value="F-box domain"/>
    <property type="match status" value="1"/>
</dbReference>
<dbReference type="OrthoDB" id="3219396at2759"/>
<gene>
    <name evidence="4" type="ORF">CKAN_00310600</name>
</gene>
<feature type="domain" description="F-box" evidence="3">
    <location>
        <begin position="15"/>
        <end position="63"/>
    </location>
</feature>
<sequence>MSCKSEERERERVMSVLPDEIWSRILEMGVETKGLSYRDMCCISITCRRFHRLSNDHPLWATLLALDFPSPSLSLPSNNASNIQTTPKSLYKTRFERDRASKLLAHRRAVLIVESQISICSKYLRDLGLQLLKEKDKMKETIEELENLRKVRQASVALNVWQPEIVRGRQKQIVEQCRVPVEHRIGSLEMELKLCKNQIDMLHKSYNNQKRKLDAGKERLAALKYHPLRDHQVDRGVHDRDVKRKKSKECSNCKTAEKLPGKSRG</sequence>